<dbReference type="MGI" id="MGI:3652328">
    <property type="gene designation" value="Gm11691"/>
</dbReference>
<accession>Q3V0R3</accession>
<evidence type="ECO:0000313" key="3">
    <source>
        <dbReference type="MGI" id="MGI:3652328"/>
    </source>
</evidence>
<protein>
    <recommendedName>
        <fullName evidence="4">Secreted protein</fullName>
    </recommendedName>
</protein>
<evidence type="ECO:0008006" key="4">
    <source>
        <dbReference type="Google" id="ProtNLM"/>
    </source>
</evidence>
<reference evidence="2" key="8">
    <citation type="journal article" date="2005" name="Science">
        <title>Antisense Transcription in the Mammalian Transcriptome.</title>
        <authorList>
            <consortium name="RIKEN Genome Exploration Research Group and Genome Science Group (Genome Network Project Core Group) and the FANTOM Consortium"/>
        </authorList>
    </citation>
    <scope>NUCLEOTIDE SEQUENCE</scope>
    <source>
        <strain evidence="2">C57BL/6J</strain>
        <tissue evidence="2">Testis</tissue>
    </source>
</reference>
<dbReference type="AlphaFoldDB" id="Q3V0R3"/>
<evidence type="ECO:0000313" key="2">
    <source>
        <dbReference type="EMBL" id="BAE21440.1"/>
    </source>
</evidence>
<reference evidence="2" key="7">
    <citation type="journal article" date="2005" name="Science">
        <title>The Transcriptional Landscape of the Mammalian Genome.</title>
        <authorList>
            <consortium name="The FANTOM Consortium"/>
            <consortium name="Riken Genome Exploration Research Group and Genome Science Group (Genome Network Project Core Group)"/>
        </authorList>
    </citation>
    <scope>NUCLEOTIDE SEQUENCE</scope>
    <source>
        <strain evidence="2">C57BL/6J</strain>
        <tissue evidence="2">Testis</tissue>
    </source>
</reference>
<keyword evidence="1" id="KW-0732">Signal</keyword>
<organism evidence="2">
    <name type="scientific">Mus musculus</name>
    <name type="common">Mouse</name>
    <dbReference type="NCBI Taxonomy" id="10090"/>
    <lineage>
        <taxon>Eukaryota</taxon>
        <taxon>Metazoa</taxon>
        <taxon>Chordata</taxon>
        <taxon>Craniata</taxon>
        <taxon>Vertebrata</taxon>
        <taxon>Euteleostomi</taxon>
        <taxon>Mammalia</taxon>
        <taxon>Eutheria</taxon>
        <taxon>Euarchontoglires</taxon>
        <taxon>Glires</taxon>
        <taxon>Rodentia</taxon>
        <taxon>Myomorpha</taxon>
        <taxon>Muroidea</taxon>
        <taxon>Muridae</taxon>
        <taxon>Murinae</taxon>
        <taxon>Mus</taxon>
        <taxon>Mus</taxon>
    </lineage>
</organism>
<name>Q3V0R3_MOUSE</name>
<dbReference type="EMBL" id="AK132953">
    <property type="protein sequence ID" value="BAE21440.1"/>
    <property type="molecule type" value="mRNA"/>
</dbReference>
<reference evidence="2" key="1">
    <citation type="journal article" date="1999" name="Methods Enzymol.">
        <title>High-efficiency full-length cDNA cloning.</title>
        <authorList>
            <person name="Carninci P."/>
            <person name="Hayashizaki Y."/>
        </authorList>
    </citation>
    <scope>NUCLEOTIDE SEQUENCE</scope>
    <source>
        <strain evidence="2">C57BL/6J</strain>
        <tissue evidence="2">Testis</tissue>
    </source>
</reference>
<reference evidence="2" key="2">
    <citation type="journal article" date="2000" name="Genome Res.">
        <title>Normalization and subtraction of cap-trapper-selected cDNAs to prepare full-length cDNA libraries for rapid discovery of new genes.</title>
        <authorList>
            <person name="Carninci P."/>
            <person name="Shibata Y."/>
            <person name="Hayatsu N."/>
            <person name="Sugahara Y."/>
            <person name="Shibata K."/>
            <person name="Itoh M."/>
            <person name="Konno H."/>
            <person name="Okazaki Y."/>
            <person name="Muramatsu M."/>
            <person name="Hayashizaki Y."/>
        </authorList>
    </citation>
    <scope>NUCLEOTIDE SEQUENCE</scope>
    <source>
        <strain evidence="2">C57BL/6J</strain>
        <tissue evidence="2">Testis</tissue>
    </source>
</reference>
<feature type="signal peptide" evidence="1">
    <location>
        <begin position="1"/>
        <end position="21"/>
    </location>
</feature>
<reference evidence="2" key="3">
    <citation type="journal article" date="2000" name="Genome Res.">
        <title>RIKEN integrated sequence analysis (RISA) system--384-format sequencing pipeline with 384 multicapillary sequencer.</title>
        <authorList>
            <person name="Shibata K."/>
            <person name="Itoh M."/>
            <person name="Aizawa K."/>
            <person name="Nagaoka S."/>
            <person name="Sasaki N."/>
            <person name="Carninci P."/>
            <person name="Konno H."/>
            <person name="Akiyama J."/>
            <person name="Nishi K."/>
            <person name="Kitsunai T."/>
            <person name="Tashiro H."/>
            <person name="Itoh M."/>
            <person name="Sumi N."/>
            <person name="Ishii Y."/>
            <person name="Nakamura S."/>
            <person name="Hazama M."/>
            <person name="Nishine T."/>
            <person name="Harada A."/>
            <person name="Yamamoto R."/>
            <person name="Matsumoto H."/>
            <person name="Sakaguchi S."/>
            <person name="Ikegami T."/>
            <person name="Kashiwagi K."/>
            <person name="Fujiwake S."/>
            <person name="Inoue K."/>
            <person name="Togawa Y."/>
            <person name="Izawa M."/>
            <person name="Ohara E."/>
            <person name="Watahiki M."/>
            <person name="Yoneda Y."/>
            <person name="Ishikawa T."/>
            <person name="Ozawa K."/>
            <person name="Tanaka T."/>
            <person name="Matsuura S."/>
            <person name="Kawai J."/>
            <person name="Okazaki Y."/>
            <person name="Muramatsu M."/>
            <person name="Inoue Y."/>
            <person name="Kira A."/>
            <person name="Hayashizaki Y."/>
        </authorList>
    </citation>
    <scope>NUCLEOTIDE SEQUENCE</scope>
    <source>
        <strain evidence="2">C57BL/6J</strain>
        <tissue evidence="2">Testis</tissue>
    </source>
</reference>
<proteinExistence type="evidence at transcript level"/>
<evidence type="ECO:0000256" key="1">
    <source>
        <dbReference type="SAM" id="SignalP"/>
    </source>
</evidence>
<dbReference type="AGR" id="MGI:3652328"/>
<reference evidence="2" key="6">
    <citation type="submission" date="2004-03" db="EMBL/GenBank/DDBJ databases">
        <authorList>
            <person name="Arakawa T."/>
            <person name="Carninci P."/>
            <person name="Fukuda S."/>
            <person name="Hashizume W."/>
            <person name="Hayashida K."/>
            <person name="Hori F."/>
            <person name="Iida J."/>
            <person name="Imamura K."/>
            <person name="Imotani K."/>
            <person name="Itoh M."/>
            <person name="Kanagawa S."/>
            <person name="Kawai J."/>
            <person name="Kojima M."/>
            <person name="Konno H."/>
            <person name="Murata M."/>
            <person name="Nakamura M."/>
            <person name="Ninomiya N."/>
            <person name="Nishiyori H."/>
            <person name="Nomura K."/>
            <person name="Ohno M."/>
            <person name="Sakazume N."/>
            <person name="Sano H."/>
            <person name="Sasaki D."/>
            <person name="Shibata K."/>
            <person name="Shiraki T."/>
            <person name="Tagami M."/>
            <person name="Tagami Y."/>
            <person name="Waki K."/>
            <person name="Watahiki A."/>
            <person name="Muramatsu M."/>
            <person name="Hayashizaki Y."/>
        </authorList>
    </citation>
    <scope>NUCLEOTIDE SEQUENCE</scope>
    <source>
        <strain evidence="2">C57BL/6J</strain>
        <tissue evidence="2">Testis</tissue>
    </source>
</reference>
<reference evidence="2" key="5">
    <citation type="journal article" date="2002" name="Nature">
        <title>Analysis of the mouse transcriptome based on functional annotation of 60,770 full-length cDNAs.</title>
        <authorList>
            <consortium name="The FANTOM Consortium and the RIKEN Genome Exploration Research Group Phase I and II Team"/>
        </authorList>
    </citation>
    <scope>NUCLEOTIDE SEQUENCE</scope>
    <source>
        <strain evidence="2">C57BL/6J</strain>
        <tissue evidence="2">Testis</tissue>
    </source>
</reference>
<gene>
    <name evidence="3" type="primary">Gm11691</name>
    <name evidence="3" type="synonym">OTTMUSG00000003387</name>
</gene>
<sequence>MIRRPERAVFSPGWALGRLLACLPQLSVLSGGEGSSDGQFFLCPGLGAAGWGEVSGICSQLVRKHIRRCLF</sequence>
<feature type="chain" id="PRO_5004230321" description="Secreted protein" evidence="1">
    <location>
        <begin position="22"/>
        <end position="71"/>
    </location>
</feature>
<reference evidence="2" key="4">
    <citation type="journal article" date="2001" name="Nature">
        <title>Functional annotation of a full-length mouse cDNA collection.</title>
        <authorList>
            <consortium name="The RIKEN Genome Exploration Research Group Phase II Team and the FANTOM Consortium"/>
        </authorList>
    </citation>
    <scope>NUCLEOTIDE SEQUENCE</scope>
    <source>
        <strain evidence="2">C57BL/6J</strain>
        <tissue evidence="2">Testis</tissue>
    </source>
</reference>